<evidence type="ECO:0000313" key="2">
    <source>
        <dbReference type="EMBL" id="SFT06116.1"/>
    </source>
</evidence>
<keyword evidence="3" id="KW-1185">Reference proteome</keyword>
<dbReference type="EMBL" id="FOZS01000008">
    <property type="protein sequence ID" value="SFT06116.1"/>
    <property type="molecule type" value="Genomic_DNA"/>
</dbReference>
<feature type="region of interest" description="Disordered" evidence="1">
    <location>
        <begin position="25"/>
        <end position="54"/>
    </location>
</feature>
<dbReference type="SUPFAM" id="SSF57884">
    <property type="entry name" value="Ada DNA repair protein, N-terminal domain (N-Ada 10)"/>
    <property type="match status" value="1"/>
</dbReference>
<accession>A0A1I6UXC5</accession>
<name>A0A1I6UXC5_9EURY</name>
<evidence type="ECO:0000256" key="1">
    <source>
        <dbReference type="SAM" id="MobiDB-lite"/>
    </source>
</evidence>
<reference evidence="3" key="1">
    <citation type="submission" date="2016-10" db="EMBL/GenBank/DDBJ databases">
        <authorList>
            <person name="Varghese N."/>
            <person name="Submissions S."/>
        </authorList>
    </citation>
    <scope>NUCLEOTIDE SEQUENCE [LARGE SCALE GENOMIC DNA]</scope>
    <source>
        <strain evidence="3">DSM 22427</strain>
    </source>
</reference>
<evidence type="ECO:0000313" key="3">
    <source>
        <dbReference type="Proteomes" id="UP000199199"/>
    </source>
</evidence>
<dbReference type="InterPro" id="IPR035451">
    <property type="entry name" value="Ada-like_dom_sf"/>
</dbReference>
<proteinExistence type="predicted"/>
<gene>
    <name evidence="2" type="ORF">SAMN04488556_4151</name>
</gene>
<dbReference type="AlphaFoldDB" id="A0A1I6UXC5"/>
<organism evidence="2 3">
    <name type="scientific">Halostagnicola kamekurae</name>
    <dbReference type="NCBI Taxonomy" id="619731"/>
    <lineage>
        <taxon>Archaea</taxon>
        <taxon>Methanobacteriati</taxon>
        <taxon>Methanobacteriota</taxon>
        <taxon>Stenosarchaea group</taxon>
        <taxon>Halobacteria</taxon>
        <taxon>Halobacteriales</taxon>
        <taxon>Natrialbaceae</taxon>
        <taxon>Halostagnicola</taxon>
    </lineage>
</organism>
<dbReference type="Proteomes" id="UP000199199">
    <property type="component" value="Unassembled WGS sequence"/>
</dbReference>
<protein>
    <recommendedName>
        <fullName evidence="4">Metal binding domain of Ada</fullName>
    </recommendedName>
</protein>
<evidence type="ECO:0008006" key="4">
    <source>
        <dbReference type="Google" id="ProtNLM"/>
    </source>
</evidence>
<sequence>MYLTTRDLYHSRECESDLMQMIGHKAEKRSESADELEEKGYDPCPECVPERAEG</sequence>